<evidence type="ECO:0000313" key="2">
    <source>
        <dbReference type="Proteomes" id="UP000790709"/>
    </source>
</evidence>
<protein>
    <submittedName>
        <fullName evidence="1">TBC-domain-containing protein</fullName>
    </submittedName>
</protein>
<organism evidence="1 2">
    <name type="scientific">Leucogyrophana mollusca</name>
    <dbReference type="NCBI Taxonomy" id="85980"/>
    <lineage>
        <taxon>Eukaryota</taxon>
        <taxon>Fungi</taxon>
        <taxon>Dikarya</taxon>
        <taxon>Basidiomycota</taxon>
        <taxon>Agaricomycotina</taxon>
        <taxon>Agaricomycetes</taxon>
        <taxon>Agaricomycetidae</taxon>
        <taxon>Boletales</taxon>
        <taxon>Boletales incertae sedis</taxon>
        <taxon>Leucogyrophana</taxon>
    </lineage>
</organism>
<accession>A0ACB8B5Q6</accession>
<dbReference type="EMBL" id="MU266553">
    <property type="protein sequence ID" value="KAH7920879.1"/>
    <property type="molecule type" value="Genomic_DNA"/>
</dbReference>
<gene>
    <name evidence="1" type="ORF">BV22DRAFT_1198597</name>
</gene>
<evidence type="ECO:0000313" key="1">
    <source>
        <dbReference type="EMBL" id="KAH7920879.1"/>
    </source>
</evidence>
<dbReference type="Proteomes" id="UP000790709">
    <property type="component" value="Unassembled WGS sequence"/>
</dbReference>
<sequence length="1262" mass="136820">MASSSLHPITPVQSHPLSPEELPSRGRRTRGTQDTEDARPPTNYFSLKAQLEKLGEPDVGGGPNGAKWDSSIRSFGKLERLGTADARVAERRPSSNSLASLWDHHPPRSTQTPLFIEGQSCDSSYLAPPSPGAPRSNSFLPNVGLPGVPSSVSALVLANRWHEYSDEAIRSAMATLGSAASQSDVDSHPYHTALRVLSSALNGLTLARVELEENRRLLQEKVAASKKRAEALLEELQPSEREVAGRVIQSIFTDDDERRRRVQRQESISSLKTSLTEAIADEVTLSRPTPDDSATPSASKLLPSPTHVQEVGPQPSKSAEPVQVSETPVIPDGLMAEPVPPANSEVHDSPDAATRDSHHGKVSIGDWMGNWWSKGKPQHARGTPALSIKEGSENTDKDSPRNPSPSHDHSSVPSPASEPSNRISRRKAGRSVFETLGISILNPAQSSVVKQRRHMKTVTEPPPVVPPEDVHEQSITSSPVLTVLSVAPADPQLTNSEEPFDANADSSVQSPTMLEERPPQGSSLRAIAHATRIMTSDSGSILADQGRDTGALIAALALQLVQNARDQHITFKEPLKPKEKKGQKYGGAEKREQLTVRATLSHAEGADASTALNRTLTAHGKPNTRRKSRPQTAIPSPFSSPMFGSFMPQQQRKPSLPADGALKGSAAHENGSSNARVNNSPIPPQAPANKPGSVPLESIIPAMSKPPTHYLSQRYTPLTAPDFHFTISLPNPASRFNIYHGDGSREPLTDRYGFIYDISQYDTLLLIRAKECGSTAPACLTGVKIADRKESNSWSDEDDDAQKGLIEIVKDPCECSGEETTPVRATARGDASSSSSPPGGNSTISSSRSRGASPSSSKGRTRSSTVTSPIPPPLATATPSTSVLSVSSGTPQHTCANTIRRLLDDLTRIHDQRQSAQRKEWDVLVRQRSKAKVAKSPNPSAMASSSAGGGAAILLGLGTAVEEEELSHSEGLIGFAQLGLSSNRDERKEFDKLVRGGIPLIYRSKVWMECSGGLEMREPGLFGDLLLQVDTHDLVSLEIEKDVGRTMPLNIFFGGDGAGVQKLRRVLTAYSRRNPAVGYCQGMNLVTSTLLLVHADEEEAFWVLSAIIERILPEDFFSPSLLPSRACPLVLLDYVREFTPKLHAHLANLGVDLPAICFSWFLSLFTDCLPIETLFRVWDVFLVDGLDVLFRVAFGILRSNEQELLECESISAVYVALENLPTRMWQPDKLLQLELDLRSSITHVDLEKRRSAHVTVLRQLVS</sequence>
<name>A0ACB8B5Q6_9AGAM</name>
<keyword evidence="2" id="KW-1185">Reference proteome</keyword>
<comment type="caution">
    <text evidence="1">The sequence shown here is derived from an EMBL/GenBank/DDBJ whole genome shotgun (WGS) entry which is preliminary data.</text>
</comment>
<reference evidence="1" key="1">
    <citation type="journal article" date="2021" name="New Phytol.">
        <title>Evolutionary innovations through gain and loss of genes in the ectomycorrhizal Boletales.</title>
        <authorList>
            <person name="Wu G."/>
            <person name="Miyauchi S."/>
            <person name="Morin E."/>
            <person name="Kuo A."/>
            <person name="Drula E."/>
            <person name="Varga T."/>
            <person name="Kohler A."/>
            <person name="Feng B."/>
            <person name="Cao Y."/>
            <person name="Lipzen A."/>
            <person name="Daum C."/>
            <person name="Hundley H."/>
            <person name="Pangilinan J."/>
            <person name="Johnson J."/>
            <person name="Barry K."/>
            <person name="LaButti K."/>
            <person name="Ng V."/>
            <person name="Ahrendt S."/>
            <person name="Min B."/>
            <person name="Choi I.G."/>
            <person name="Park H."/>
            <person name="Plett J.M."/>
            <person name="Magnuson J."/>
            <person name="Spatafora J.W."/>
            <person name="Nagy L.G."/>
            <person name="Henrissat B."/>
            <person name="Grigoriev I.V."/>
            <person name="Yang Z.L."/>
            <person name="Xu J."/>
            <person name="Martin F.M."/>
        </authorList>
    </citation>
    <scope>NUCLEOTIDE SEQUENCE</scope>
    <source>
        <strain evidence="1">KUC20120723A-06</strain>
    </source>
</reference>
<proteinExistence type="predicted"/>